<gene>
    <name evidence="12" type="ORF">CEUSTIGMA_g2209.t1</name>
</gene>
<evidence type="ECO:0000256" key="8">
    <source>
        <dbReference type="ARBA" id="ARBA00048679"/>
    </source>
</evidence>
<evidence type="ECO:0000256" key="6">
    <source>
        <dbReference type="ARBA" id="ARBA00022840"/>
    </source>
</evidence>
<name>A0A250WVW0_9CHLO</name>
<dbReference type="OrthoDB" id="248923at2759"/>
<feature type="domain" description="Protein kinase" evidence="11">
    <location>
        <begin position="33"/>
        <end position="294"/>
    </location>
</feature>
<dbReference type="SMART" id="SM00220">
    <property type="entry name" value="S_TKc"/>
    <property type="match status" value="1"/>
</dbReference>
<evidence type="ECO:0000256" key="7">
    <source>
        <dbReference type="ARBA" id="ARBA00047899"/>
    </source>
</evidence>
<evidence type="ECO:0000256" key="9">
    <source>
        <dbReference type="PROSITE-ProRule" id="PRU10141"/>
    </source>
</evidence>
<dbReference type="InterPro" id="IPR008271">
    <property type="entry name" value="Ser/Thr_kinase_AS"/>
</dbReference>
<dbReference type="PANTHER" id="PTHR44899:SF3">
    <property type="entry name" value="SERINE_THREONINE-PROTEIN KINASE NEK1"/>
    <property type="match status" value="1"/>
</dbReference>
<evidence type="ECO:0000313" key="12">
    <source>
        <dbReference type="EMBL" id="GAX74762.1"/>
    </source>
</evidence>
<sequence>MAGAEAVDAGADVVQENSVLSVPSIPGRLTEVYDVQKPVGKGGYAIVYKGIRKEDGRIVAVKKVEIFEMTQKKRERCLQEVSLLQQLSHPFIIQMYDAFIDENMLIIIFEWAPAGDLKRLIKKTAEAGKTLDEATIWKSFLQITDALRYMHQHRIMHRDIKPANVLVGANGALKIGDLGLGRQLSEQSMEAFSKVGTPYYVSPEVVRGAGYDWKSDVWSMGCLLYELACLRSPFEMEGANLYDVFQKISKGDYQPLPAGMFSAPLRSLVVRMLSVDPVKRPDLDEVWSITQGIVQAQSITRQDIYSSSEELFCQLSLLESDILYKMRKQNGKRIDIPAPPSSALRQLHPLFFAEPLVSPAAANAATEQKRQLGAVMAIFAWLLGLAGKSDLAQVVESQLELVPGPSWLRARHPTQPQPPSSIKRSTSGGSNKPRGTRISSAKTNTEGGGCGSTPDASLGSATSGTVPSCVNMLKGAEAMKKAAQAVGLSTEFAPVNALALGHGRAVCSMMQDLLGVAVSKVQPSARKPRYQEEAEVVDTEEGIDNDLDGRGEEAMLLHVPSASNGQSHEDYLSEEREEAYFNDLDRLHSSSMAGSSGRDLAGSRHPERGSGPGRPPVPSVTMGGSVDPMAWRAELERLLPQLCRIVIPVDGGGAAGWGDWHHRWHEFKAAASQVSSSAPDTTALLMKIRAGFDEELGRIASVEQRLNAGASSLVEEHKGSRKRLSDLQRHVGKQEDLLQSGNAALAEINARLDEVALNAQERAGTLDGGTQIQGIQVAIRRLKQEMSKMDLRIGVVQEQLLAKRTRCMQTLISVDEHLDE</sequence>
<evidence type="ECO:0000256" key="2">
    <source>
        <dbReference type="ARBA" id="ARBA00022527"/>
    </source>
</evidence>
<dbReference type="InterPro" id="IPR000719">
    <property type="entry name" value="Prot_kinase_dom"/>
</dbReference>
<evidence type="ECO:0000256" key="3">
    <source>
        <dbReference type="ARBA" id="ARBA00022679"/>
    </source>
</evidence>
<feature type="region of interest" description="Disordered" evidence="10">
    <location>
        <begin position="406"/>
        <end position="463"/>
    </location>
</feature>
<dbReference type="SUPFAM" id="SSF56112">
    <property type="entry name" value="Protein kinase-like (PK-like)"/>
    <property type="match status" value="1"/>
</dbReference>
<dbReference type="InterPro" id="IPR011009">
    <property type="entry name" value="Kinase-like_dom_sf"/>
</dbReference>
<dbReference type="PANTHER" id="PTHR44899">
    <property type="entry name" value="CAMK FAMILY PROTEIN KINASE"/>
    <property type="match status" value="1"/>
</dbReference>
<comment type="catalytic activity">
    <reaction evidence="8">
        <text>L-seryl-[protein] + ATP = O-phospho-L-seryl-[protein] + ADP + H(+)</text>
        <dbReference type="Rhea" id="RHEA:17989"/>
        <dbReference type="Rhea" id="RHEA-COMP:9863"/>
        <dbReference type="Rhea" id="RHEA-COMP:11604"/>
        <dbReference type="ChEBI" id="CHEBI:15378"/>
        <dbReference type="ChEBI" id="CHEBI:29999"/>
        <dbReference type="ChEBI" id="CHEBI:30616"/>
        <dbReference type="ChEBI" id="CHEBI:83421"/>
        <dbReference type="ChEBI" id="CHEBI:456216"/>
        <dbReference type="EC" id="2.7.11.1"/>
    </reaction>
</comment>
<dbReference type="EMBL" id="BEGY01000009">
    <property type="protein sequence ID" value="GAX74762.1"/>
    <property type="molecule type" value="Genomic_DNA"/>
</dbReference>
<feature type="region of interest" description="Disordered" evidence="10">
    <location>
        <begin position="591"/>
        <end position="625"/>
    </location>
</feature>
<proteinExistence type="predicted"/>
<keyword evidence="6 9" id="KW-0067">ATP-binding</keyword>
<evidence type="ECO:0000256" key="1">
    <source>
        <dbReference type="ARBA" id="ARBA00012513"/>
    </source>
</evidence>
<keyword evidence="13" id="KW-1185">Reference proteome</keyword>
<dbReference type="Pfam" id="PF00069">
    <property type="entry name" value="Pkinase"/>
    <property type="match status" value="1"/>
</dbReference>
<comment type="catalytic activity">
    <reaction evidence="7">
        <text>L-threonyl-[protein] + ATP = O-phospho-L-threonyl-[protein] + ADP + H(+)</text>
        <dbReference type="Rhea" id="RHEA:46608"/>
        <dbReference type="Rhea" id="RHEA-COMP:11060"/>
        <dbReference type="Rhea" id="RHEA-COMP:11605"/>
        <dbReference type="ChEBI" id="CHEBI:15378"/>
        <dbReference type="ChEBI" id="CHEBI:30013"/>
        <dbReference type="ChEBI" id="CHEBI:30616"/>
        <dbReference type="ChEBI" id="CHEBI:61977"/>
        <dbReference type="ChEBI" id="CHEBI:456216"/>
        <dbReference type="EC" id="2.7.11.1"/>
    </reaction>
</comment>
<dbReference type="GO" id="GO:0004674">
    <property type="term" value="F:protein serine/threonine kinase activity"/>
    <property type="evidence" value="ECO:0007669"/>
    <property type="project" value="UniProtKB-KW"/>
</dbReference>
<dbReference type="Pfam" id="PF10498">
    <property type="entry name" value="IFT57"/>
    <property type="match status" value="1"/>
</dbReference>
<evidence type="ECO:0000259" key="11">
    <source>
        <dbReference type="PROSITE" id="PS50011"/>
    </source>
</evidence>
<dbReference type="PROSITE" id="PS00107">
    <property type="entry name" value="PROTEIN_KINASE_ATP"/>
    <property type="match status" value="1"/>
</dbReference>
<evidence type="ECO:0000256" key="10">
    <source>
        <dbReference type="SAM" id="MobiDB-lite"/>
    </source>
</evidence>
<dbReference type="PROSITE" id="PS50011">
    <property type="entry name" value="PROTEIN_KINASE_DOM"/>
    <property type="match status" value="1"/>
</dbReference>
<dbReference type="AlphaFoldDB" id="A0A250WVW0"/>
<evidence type="ECO:0000313" key="13">
    <source>
        <dbReference type="Proteomes" id="UP000232323"/>
    </source>
</evidence>
<keyword evidence="4 9" id="KW-0547">Nucleotide-binding</keyword>
<keyword evidence="3" id="KW-0808">Transferase</keyword>
<comment type="caution">
    <text evidence="12">The sequence shown here is derived from an EMBL/GenBank/DDBJ whole genome shotgun (WGS) entry which is preliminary data.</text>
</comment>
<evidence type="ECO:0000256" key="5">
    <source>
        <dbReference type="ARBA" id="ARBA00022777"/>
    </source>
</evidence>
<dbReference type="EC" id="2.7.11.1" evidence="1"/>
<protein>
    <recommendedName>
        <fullName evidence="1">non-specific serine/threonine protein kinase</fullName>
        <ecNumber evidence="1">2.7.11.1</ecNumber>
    </recommendedName>
</protein>
<keyword evidence="2" id="KW-0723">Serine/threonine-protein kinase</keyword>
<dbReference type="InterPro" id="IPR051131">
    <property type="entry name" value="NEK_Ser/Thr_kinase_NIMA"/>
</dbReference>
<dbReference type="GO" id="GO:0005524">
    <property type="term" value="F:ATP binding"/>
    <property type="evidence" value="ECO:0007669"/>
    <property type="project" value="UniProtKB-UniRule"/>
</dbReference>
<dbReference type="InterPro" id="IPR019530">
    <property type="entry name" value="Intra-flagellar_transport_57"/>
</dbReference>
<feature type="compositionally biased region" description="Polar residues" evidence="10">
    <location>
        <begin position="420"/>
        <end position="430"/>
    </location>
</feature>
<dbReference type="PROSITE" id="PS00108">
    <property type="entry name" value="PROTEIN_KINASE_ST"/>
    <property type="match status" value="1"/>
</dbReference>
<evidence type="ECO:0000256" key="4">
    <source>
        <dbReference type="ARBA" id="ARBA00022741"/>
    </source>
</evidence>
<reference evidence="12 13" key="1">
    <citation type="submission" date="2017-08" db="EMBL/GenBank/DDBJ databases">
        <title>Acidophilic green algal genome provides insights into adaptation to an acidic environment.</title>
        <authorList>
            <person name="Hirooka S."/>
            <person name="Hirose Y."/>
            <person name="Kanesaki Y."/>
            <person name="Higuchi S."/>
            <person name="Fujiwara T."/>
            <person name="Onuma R."/>
            <person name="Era A."/>
            <person name="Ohbayashi R."/>
            <person name="Uzuka A."/>
            <person name="Nozaki H."/>
            <person name="Yoshikawa H."/>
            <person name="Miyagishima S.Y."/>
        </authorList>
    </citation>
    <scope>NUCLEOTIDE SEQUENCE [LARGE SCALE GENOMIC DNA]</scope>
    <source>
        <strain evidence="12 13">NIES-2499</strain>
    </source>
</reference>
<dbReference type="InterPro" id="IPR017441">
    <property type="entry name" value="Protein_kinase_ATP_BS"/>
</dbReference>
<dbReference type="Proteomes" id="UP000232323">
    <property type="component" value="Unassembled WGS sequence"/>
</dbReference>
<dbReference type="STRING" id="1157962.A0A250WVW0"/>
<feature type="binding site" evidence="9">
    <location>
        <position position="63"/>
    </location>
    <ligand>
        <name>ATP</name>
        <dbReference type="ChEBI" id="CHEBI:30616"/>
    </ligand>
</feature>
<accession>A0A250WVW0</accession>
<keyword evidence="5" id="KW-0418">Kinase</keyword>
<organism evidence="12 13">
    <name type="scientific">Chlamydomonas eustigma</name>
    <dbReference type="NCBI Taxonomy" id="1157962"/>
    <lineage>
        <taxon>Eukaryota</taxon>
        <taxon>Viridiplantae</taxon>
        <taxon>Chlorophyta</taxon>
        <taxon>core chlorophytes</taxon>
        <taxon>Chlorophyceae</taxon>
        <taxon>CS clade</taxon>
        <taxon>Chlamydomonadales</taxon>
        <taxon>Chlamydomonadaceae</taxon>
        <taxon>Chlamydomonas</taxon>
    </lineage>
</organism>
<dbReference type="Gene3D" id="1.10.510.10">
    <property type="entry name" value="Transferase(Phosphotransferase) domain 1"/>
    <property type="match status" value="1"/>
</dbReference>